<name>A0A8J4E7M2_9ACTN</name>
<dbReference type="RefSeq" id="WP_204014003.1">
    <property type="nucleotide sequence ID" value="NZ_BOPG01000126.1"/>
</dbReference>
<evidence type="ECO:0000259" key="1">
    <source>
        <dbReference type="Pfam" id="PF05076"/>
    </source>
</evidence>
<comment type="caution">
    <text evidence="2">The sequence shown here is derived from an EMBL/GenBank/DDBJ whole genome shotgun (WGS) entry which is preliminary data.</text>
</comment>
<dbReference type="EMBL" id="BOPG01000126">
    <property type="protein sequence ID" value="GIJ64706.1"/>
    <property type="molecule type" value="Genomic_DNA"/>
</dbReference>
<gene>
    <name evidence="2" type="ORF">Vau01_122220</name>
</gene>
<dbReference type="Pfam" id="PF05076">
    <property type="entry name" value="SUFU"/>
    <property type="match status" value="1"/>
</dbReference>
<protein>
    <recommendedName>
        <fullName evidence="1">Suppressor of fused-like domain-containing protein</fullName>
    </recommendedName>
</protein>
<proteinExistence type="predicted"/>
<evidence type="ECO:0000313" key="2">
    <source>
        <dbReference type="EMBL" id="GIJ64706.1"/>
    </source>
</evidence>
<dbReference type="Proteomes" id="UP000612585">
    <property type="component" value="Unassembled WGS sequence"/>
</dbReference>
<dbReference type="SUPFAM" id="SSF103359">
    <property type="entry name" value="Suppressor of Fused, N-terminal domain"/>
    <property type="match status" value="1"/>
</dbReference>
<organism evidence="2 3">
    <name type="scientific">Virgisporangium aurantiacum</name>
    <dbReference type="NCBI Taxonomy" id="175570"/>
    <lineage>
        <taxon>Bacteria</taxon>
        <taxon>Bacillati</taxon>
        <taxon>Actinomycetota</taxon>
        <taxon>Actinomycetes</taxon>
        <taxon>Micromonosporales</taxon>
        <taxon>Micromonosporaceae</taxon>
        <taxon>Virgisporangium</taxon>
    </lineage>
</organism>
<dbReference type="AlphaFoldDB" id="A0A8J4E7M2"/>
<dbReference type="InterPro" id="IPR020941">
    <property type="entry name" value="SUFU-like_domain"/>
</dbReference>
<dbReference type="InterPro" id="IPR037181">
    <property type="entry name" value="SUFU_N"/>
</dbReference>
<keyword evidence="3" id="KW-1185">Reference proteome</keyword>
<feature type="domain" description="Suppressor of fused-like" evidence="1">
    <location>
        <begin position="40"/>
        <end position="145"/>
    </location>
</feature>
<reference evidence="2" key="1">
    <citation type="submission" date="2021-01" db="EMBL/GenBank/DDBJ databases">
        <title>Whole genome shotgun sequence of Virgisporangium aurantiacum NBRC 16421.</title>
        <authorList>
            <person name="Komaki H."/>
            <person name="Tamura T."/>
        </authorList>
    </citation>
    <scope>NUCLEOTIDE SEQUENCE</scope>
    <source>
        <strain evidence="2">NBRC 16421</strain>
    </source>
</reference>
<accession>A0A8J4E7M2</accession>
<evidence type="ECO:0000313" key="3">
    <source>
        <dbReference type="Proteomes" id="UP000612585"/>
    </source>
</evidence>
<sequence length="257" mass="28328">MLNAYDATVETLSELWRTDEFSTMDFIPMKPPFTEPILQIAWHIRAEPRRHLHVQTIGLSELLDKETADPTRSGFGVELSLRLALDADDQLTEWPRGGTLTEWPRGSVGTLQTLGRVFFGARRRPDFDGIVPCATPYSADSAITGLRWSDLSFEDSAVEVTGDGCFAKAVAGTAPFEFTQLAPGIHGVAGNATGLVFDKDPELDPIECATGRLEFWSVLGHRLRADDPGTDVVARTRMYLVGAMHPRDVDEWTLPAL</sequence>